<feature type="domain" description="Tle cognate immunity protein 4 C-terminal" evidence="1">
    <location>
        <begin position="142"/>
        <end position="300"/>
    </location>
</feature>
<dbReference type="EMBL" id="CP033969">
    <property type="protein sequence ID" value="AZG13881.1"/>
    <property type="molecule type" value="Genomic_DNA"/>
</dbReference>
<dbReference type="InterPro" id="IPR041290">
    <property type="entry name" value="Tli4_C"/>
</dbReference>
<dbReference type="OrthoDB" id="8722129at2"/>
<proteinExistence type="predicted"/>
<evidence type="ECO:0008006" key="5">
    <source>
        <dbReference type="Google" id="ProtNLM"/>
    </source>
</evidence>
<sequence>MKRGWRTRAIGRHLVDIPGNAKTVETYVFNEVKIQPLLDIHSQQEYERFIAQKEMSLRAAKHQEFGALFIERVHHSNKAVTFISWDNSDAEEKYKAFVFDTYFCADNRFLGYSGEVAQELKSAALVTIEELSGKWHQLSDGEMPEGIGFVVDDAILAEERFNAESWRMTIQLHGKPDVSFELTSFAQDRVGPGLRERAGGVVAGLLGAVAGFARLRDRSRPVGPIQADEILLASNQDGKRGYGFKWEAPGKEESLAEPNLNASLRVGGSAYATNRESFASDDEALELWDAVIDSIRLRPGAV</sequence>
<dbReference type="RefSeq" id="WP_124683732.1">
    <property type="nucleotide sequence ID" value="NZ_CP033969.1"/>
</dbReference>
<name>A0A3G8H052_9BURK</name>
<protein>
    <recommendedName>
        <fullName evidence="5">Tle cognate immunity protein 4 C-terminal domain-containing protein</fullName>
    </recommendedName>
</protein>
<dbReference type="Proteomes" id="UP000270411">
    <property type="component" value="Chromosome 1"/>
</dbReference>
<accession>A0A3G8H052</accession>
<dbReference type="KEGG" id="cpau:EHF44_10730"/>
<reference evidence="4" key="1">
    <citation type="submission" date="2018-11" db="EMBL/GenBank/DDBJ databases">
        <title>FDA dAtabase for Regulatory Grade micrObial Sequences (FDA-ARGOS): Supporting development and validation of Infectious Disease Dx tests.</title>
        <authorList>
            <person name="Goldberg B."/>
            <person name="Campos J."/>
            <person name="Tallon L."/>
            <person name="Sadzewicz L."/>
            <person name="Zhao X."/>
            <person name="Vavikolanu K."/>
            <person name="Mehta A."/>
            <person name="Aluvathingal J."/>
            <person name="Nadendla S."/>
            <person name="Geyer C."/>
            <person name="Nandy P."/>
            <person name="Yan Y."/>
            <person name="Sichtig H."/>
        </authorList>
    </citation>
    <scope>NUCLEOTIDE SEQUENCE [LARGE SCALE GENOMIC DNA]</scope>
    <source>
        <strain evidence="4">FDAARGOS_614</strain>
    </source>
</reference>
<dbReference type="Pfam" id="PF18443">
    <property type="entry name" value="Tli4_N"/>
    <property type="match status" value="1"/>
</dbReference>
<dbReference type="AlphaFoldDB" id="A0A3G8H052"/>
<evidence type="ECO:0000259" key="1">
    <source>
        <dbReference type="Pfam" id="PF18426"/>
    </source>
</evidence>
<dbReference type="InterPro" id="IPR040761">
    <property type="entry name" value="Tli4_N"/>
</dbReference>
<dbReference type="Pfam" id="PF18426">
    <property type="entry name" value="Tli4_C"/>
    <property type="match status" value="1"/>
</dbReference>
<gene>
    <name evidence="3" type="ORF">EHF44_10730</name>
</gene>
<evidence type="ECO:0000313" key="4">
    <source>
        <dbReference type="Proteomes" id="UP000270411"/>
    </source>
</evidence>
<feature type="domain" description="Tle cognate immunity protein 4 N-terminal" evidence="2">
    <location>
        <begin position="6"/>
        <end position="108"/>
    </location>
</feature>
<evidence type="ECO:0000313" key="3">
    <source>
        <dbReference type="EMBL" id="AZG13881.1"/>
    </source>
</evidence>
<evidence type="ECO:0000259" key="2">
    <source>
        <dbReference type="Pfam" id="PF18443"/>
    </source>
</evidence>
<organism evidence="3 4">
    <name type="scientific">Cupriavidus pauculus</name>
    <dbReference type="NCBI Taxonomy" id="82633"/>
    <lineage>
        <taxon>Bacteria</taxon>
        <taxon>Pseudomonadati</taxon>
        <taxon>Pseudomonadota</taxon>
        <taxon>Betaproteobacteria</taxon>
        <taxon>Burkholderiales</taxon>
        <taxon>Burkholderiaceae</taxon>
        <taxon>Cupriavidus</taxon>
    </lineage>
</organism>